<name>A0A166BJ97_9AGAM</name>
<protein>
    <recommendedName>
        <fullName evidence="5">MYND-type domain-containing protein</fullName>
    </recommendedName>
</protein>
<dbReference type="SUPFAM" id="SSF144232">
    <property type="entry name" value="HIT/MYND zinc finger-like"/>
    <property type="match status" value="1"/>
</dbReference>
<dbReference type="STRING" id="436010.A0A166BJ97"/>
<evidence type="ECO:0000256" key="1">
    <source>
        <dbReference type="ARBA" id="ARBA00022723"/>
    </source>
</evidence>
<dbReference type="AlphaFoldDB" id="A0A166BJ97"/>
<dbReference type="Pfam" id="PF01753">
    <property type="entry name" value="zf-MYND"/>
    <property type="match status" value="1"/>
</dbReference>
<evidence type="ECO:0000313" key="6">
    <source>
        <dbReference type="EMBL" id="KZP12698.1"/>
    </source>
</evidence>
<evidence type="ECO:0000313" key="7">
    <source>
        <dbReference type="Proteomes" id="UP000076532"/>
    </source>
</evidence>
<keyword evidence="7" id="KW-1185">Reference proteome</keyword>
<gene>
    <name evidence="6" type="ORF">FIBSPDRAFT_151942</name>
</gene>
<dbReference type="PROSITE" id="PS50865">
    <property type="entry name" value="ZF_MYND_2"/>
    <property type="match status" value="1"/>
</dbReference>
<proteinExistence type="predicted"/>
<reference evidence="6 7" key="1">
    <citation type="journal article" date="2016" name="Mol. Biol. Evol.">
        <title>Comparative Genomics of Early-Diverging Mushroom-Forming Fungi Provides Insights into the Origins of Lignocellulose Decay Capabilities.</title>
        <authorList>
            <person name="Nagy L.G."/>
            <person name="Riley R."/>
            <person name="Tritt A."/>
            <person name="Adam C."/>
            <person name="Daum C."/>
            <person name="Floudas D."/>
            <person name="Sun H."/>
            <person name="Yadav J.S."/>
            <person name="Pangilinan J."/>
            <person name="Larsson K.H."/>
            <person name="Matsuura K."/>
            <person name="Barry K."/>
            <person name="Labutti K."/>
            <person name="Kuo R."/>
            <person name="Ohm R.A."/>
            <person name="Bhattacharya S.S."/>
            <person name="Shirouzu T."/>
            <person name="Yoshinaga Y."/>
            <person name="Martin F.M."/>
            <person name="Grigoriev I.V."/>
            <person name="Hibbett D.S."/>
        </authorList>
    </citation>
    <scope>NUCLEOTIDE SEQUENCE [LARGE SCALE GENOMIC DNA]</scope>
    <source>
        <strain evidence="6 7">CBS 109695</strain>
    </source>
</reference>
<dbReference type="Proteomes" id="UP000076532">
    <property type="component" value="Unassembled WGS sequence"/>
</dbReference>
<dbReference type="InterPro" id="IPR002893">
    <property type="entry name" value="Znf_MYND"/>
</dbReference>
<evidence type="ECO:0000256" key="4">
    <source>
        <dbReference type="PROSITE-ProRule" id="PRU00134"/>
    </source>
</evidence>
<organism evidence="6 7">
    <name type="scientific">Athelia psychrophila</name>
    <dbReference type="NCBI Taxonomy" id="1759441"/>
    <lineage>
        <taxon>Eukaryota</taxon>
        <taxon>Fungi</taxon>
        <taxon>Dikarya</taxon>
        <taxon>Basidiomycota</taxon>
        <taxon>Agaricomycotina</taxon>
        <taxon>Agaricomycetes</taxon>
        <taxon>Agaricomycetidae</taxon>
        <taxon>Atheliales</taxon>
        <taxon>Atheliaceae</taxon>
        <taxon>Athelia</taxon>
    </lineage>
</organism>
<accession>A0A166BJ97</accession>
<sequence length="181" mass="20219">MASDHPAAEGGQHLASVMAERLINVASTLKNLKKNQAPFEELQKYGVGIARTLTTLTMLIIATKRNPLSATTSSTLTGILRTWSARTPWDLEPNNSDMRSSHILSDVLNPDSVSLQALVRERRRALKGRGSCALPSCQIEEGLKTCQRCKTVVYCCPEHQRSHWKARTEDGHKRRCFETVY</sequence>
<feature type="domain" description="MYND-type" evidence="5">
    <location>
        <begin position="134"/>
        <end position="176"/>
    </location>
</feature>
<keyword evidence="2 4" id="KW-0863">Zinc-finger</keyword>
<dbReference type="Gene3D" id="6.10.140.2220">
    <property type="match status" value="1"/>
</dbReference>
<evidence type="ECO:0000256" key="2">
    <source>
        <dbReference type="ARBA" id="ARBA00022771"/>
    </source>
</evidence>
<keyword evidence="1" id="KW-0479">Metal-binding</keyword>
<evidence type="ECO:0000259" key="5">
    <source>
        <dbReference type="PROSITE" id="PS50865"/>
    </source>
</evidence>
<dbReference type="GO" id="GO:0008270">
    <property type="term" value="F:zinc ion binding"/>
    <property type="evidence" value="ECO:0007669"/>
    <property type="project" value="UniProtKB-KW"/>
</dbReference>
<dbReference type="OrthoDB" id="432970at2759"/>
<evidence type="ECO:0000256" key="3">
    <source>
        <dbReference type="ARBA" id="ARBA00022833"/>
    </source>
</evidence>
<dbReference type="EMBL" id="KV417643">
    <property type="protein sequence ID" value="KZP12698.1"/>
    <property type="molecule type" value="Genomic_DNA"/>
</dbReference>
<keyword evidence="3" id="KW-0862">Zinc</keyword>